<comment type="pathway">
    <text evidence="9">Phospholipid metabolism; phosphatidylethanolamine biosynthesis; phosphatidylethanolamine from ethanolamine: step 2/3.</text>
</comment>
<feature type="domain" description="Cytidyltransferase-like" evidence="12">
    <location>
        <begin position="41"/>
        <end position="129"/>
    </location>
</feature>
<sequence>MASILKLQHDNDKCSSMKGDDLNELSKNKKRKQVRVWCDGYDMVHFGHANSLRQAKALGEFLVVGVHTDEEIANHKGPPVFTEQERYKMVRAIKWVDEVVEGAPYVTSVETLDKYNCDFCVHGDDITMTSNGLDTYHK</sequence>
<dbReference type="GO" id="GO:0006646">
    <property type="term" value="P:phosphatidylethanolamine biosynthetic process"/>
    <property type="evidence" value="ECO:0007669"/>
    <property type="project" value="UniProtKB-UniPathway"/>
</dbReference>
<dbReference type="eggNOG" id="KOG2803">
    <property type="taxonomic scope" value="Eukaryota"/>
</dbReference>
<evidence type="ECO:0000256" key="5">
    <source>
        <dbReference type="ARBA" id="ARBA00022695"/>
    </source>
</evidence>
<dbReference type="EnsemblMetazoa" id="SMAR002263-RA">
    <property type="protein sequence ID" value="SMAR002263-PA"/>
    <property type="gene ID" value="SMAR002263"/>
</dbReference>
<evidence type="ECO:0000313" key="14">
    <source>
        <dbReference type="Proteomes" id="UP000014500"/>
    </source>
</evidence>
<proteinExistence type="inferred from homology"/>
<evidence type="ECO:0000256" key="7">
    <source>
        <dbReference type="ARBA" id="ARBA00023209"/>
    </source>
</evidence>
<dbReference type="PhylomeDB" id="T1IMQ0"/>
<dbReference type="Pfam" id="PF01467">
    <property type="entry name" value="CTP_transf_like"/>
    <property type="match status" value="1"/>
</dbReference>
<accession>T1IMQ0</accession>
<organism evidence="13 14">
    <name type="scientific">Strigamia maritima</name>
    <name type="common">European centipede</name>
    <name type="synonym">Geophilus maritimus</name>
    <dbReference type="NCBI Taxonomy" id="126957"/>
    <lineage>
        <taxon>Eukaryota</taxon>
        <taxon>Metazoa</taxon>
        <taxon>Ecdysozoa</taxon>
        <taxon>Arthropoda</taxon>
        <taxon>Myriapoda</taxon>
        <taxon>Chilopoda</taxon>
        <taxon>Pleurostigmophora</taxon>
        <taxon>Geophilomorpha</taxon>
        <taxon>Linotaeniidae</taxon>
        <taxon>Strigamia</taxon>
    </lineage>
</organism>
<keyword evidence="4" id="KW-0808">Transferase</keyword>
<evidence type="ECO:0000256" key="9">
    <source>
        <dbReference type="ARBA" id="ARBA00024191"/>
    </source>
</evidence>
<evidence type="ECO:0000313" key="13">
    <source>
        <dbReference type="EnsemblMetazoa" id="SMAR002263-PA"/>
    </source>
</evidence>
<dbReference type="HOGENOM" id="CLU_1860316_0_0_1"/>
<evidence type="ECO:0000256" key="3">
    <source>
        <dbReference type="ARBA" id="ARBA00022516"/>
    </source>
</evidence>
<keyword evidence="6" id="KW-0443">Lipid metabolism</keyword>
<dbReference type="Proteomes" id="UP000014500">
    <property type="component" value="Unassembled WGS sequence"/>
</dbReference>
<dbReference type="EC" id="2.7.7.14" evidence="10"/>
<dbReference type="InterPro" id="IPR014729">
    <property type="entry name" value="Rossmann-like_a/b/a_fold"/>
</dbReference>
<comment type="similarity">
    <text evidence="2">Belongs to the cytidylyltransferase family.</text>
</comment>
<name>T1IMQ0_STRMM</name>
<dbReference type="PANTHER" id="PTHR45780:SF2">
    <property type="entry name" value="ETHANOLAMINE-PHOSPHATE CYTIDYLYLTRANSFERASE"/>
    <property type="match status" value="1"/>
</dbReference>
<dbReference type="InterPro" id="IPR044608">
    <property type="entry name" value="Ect1/PCYT2"/>
</dbReference>
<dbReference type="SUPFAM" id="SSF52374">
    <property type="entry name" value="Nucleotidylyl transferase"/>
    <property type="match status" value="1"/>
</dbReference>
<evidence type="ECO:0000256" key="1">
    <source>
        <dbReference type="ARBA" id="ARBA00005189"/>
    </source>
</evidence>
<protein>
    <recommendedName>
        <fullName evidence="10">ethanolamine-phosphate cytidylyltransferase</fullName>
        <ecNumber evidence="10">2.7.7.14</ecNumber>
    </recommendedName>
    <alternativeName>
        <fullName evidence="11">CTP:phosphoethanolamine cytidylyltransferase</fullName>
    </alternativeName>
</protein>
<dbReference type="GO" id="GO:0005737">
    <property type="term" value="C:cytoplasm"/>
    <property type="evidence" value="ECO:0007669"/>
    <property type="project" value="TreeGrafter"/>
</dbReference>
<dbReference type="STRING" id="126957.T1IMQ0"/>
<dbReference type="OMA" id="WEHESYL"/>
<keyword evidence="7" id="KW-0594">Phospholipid biosynthesis</keyword>
<comment type="pathway">
    <text evidence="1">Lipid metabolism.</text>
</comment>
<keyword evidence="5" id="KW-0548">Nucleotidyltransferase</keyword>
<keyword evidence="8" id="KW-1208">Phospholipid metabolism</keyword>
<dbReference type="AlphaFoldDB" id="T1IMQ0"/>
<dbReference type="Gene3D" id="3.40.50.620">
    <property type="entry name" value="HUPs"/>
    <property type="match status" value="1"/>
</dbReference>
<dbReference type="InterPro" id="IPR004821">
    <property type="entry name" value="Cyt_trans-like"/>
</dbReference>
<evidence type="ECO:0000256" key="8">
    <source>
        <dbReference type="ARBA" id="ARBA00023264"/>
    </source>
</evidence>
<dbReference type="NCBIfam" id="TIGR00125">
    <property type="entry name" value="cyt_tran_rel"/>
    <property type="match status" value="1"/>
</dbReference>
<dbReference type="GO" id="GO:0004306">
    <property type="term" value="F:ethanolamine-phosphate cytidylyltransferase activity"/>
    <property type="evidence" value="ECO:0007669"/>
    <property type="project" value="UniProtKB-EC"/>
</dbReference>
<evidence type="ECO:0000256" key="4">
    <source>
        <dbReference type="ARBA" id="ARBA00022679"/>
    </source>
</evidence>
<reference evidence="13" key="2">
    <citation type="submission" date="2015-02" db="UniProtKB">
        <authorList>
            <consortium name="EnsemblMetazoa"/>
        </authorList>
    </citation>
    <scope>IDENTIFICATION</scope>
</reference>
<evidence type="ECO:0000256" key="2">
    <source>
        <dbReference type="ARBA" id="ARBA00010101"/>
    </source>
</evidence>
<reference evidence="14" key="1">
    <citation type="submission" date="2011-05" db="EMBL/GenBank/DDBJ databases">
        <authorList>
            <person name="Richards S.R."/>
            <person name="Qu J."/>
            <person name="Jiang H."/>
            <person name="Jhangiani S.N."/>
            <person name="Agravi P."/>
            <person name="Goodspeed R."/>
            <person name="Gross S."/>
            <person name="Mandapat C."/>
            <person name="Jackson L."/>
            <person name="Mathew T."/>
            <person name="Pu L."/>
            <person name="Thornton R."/>
            <person name="Saada N."/>
            <person name="Wilczek-Boney K.B."/>
            <person name="Lee S."/>
            <person name="Kovar C."/>
            <person name="Wu Y."/>
            <person name="Scherer S.E."/>
            <person name="Worley K.C."/>
            <person name="Muzny D.M."/>
            <person name="Gibbs R."/>
        </authorList>
    </citation>
    <scope>NUCLEOTIDE SEQUENCE</scope>
    <source>
        <strain evidence="14">Brora</strain>
    </source>
</reference>
<evidence type="ECO:0000256" key="11">
    <source>
        <dbReference type="ARBA" id="ARBA00031473"/>
    </source>
</evidence>
<dbReference type="EMBL" id="JH431088">
    <property type="status" value="NOT_ANNOTATED_CDS"/>
    <property type="molecule type" value="Genomic_DNA"/>
</dbReference>
<evidence type="ECO:0000259" key="12">
    <source>
        <dbReference type="Pfam" id="PF01467"/>
    </source>
</evidence>
<keyword evidence="3" id="KW-0444">Lipid biosynthesis</keyword>
<dbReference type="UniPathway" id="UPA00558">
    <property type="reaction ID" value="UER00742"/>
</dbReference>
<dbReference type="PANTHER" id="PTHR45780">
    <property type="entry name" value="ETHANOLAMINE-PHOSPHATE CYTIDYLYLTRANSFERASE"/>
    <property type="match status" value="1"/>
</dbReference>
<keyword evidence="14" id="KW-1185">Reference proteome</keyword>
<evidence type="ECO:0000256" key="10">
    <source>
        <dbReference type="ARBA" id="ARBA00024221"/>
    </source>
</evidence>
<evidence type="ECO:0000256" key="6">
    <source>
        <dbReference type="ARBA" id="ARBA00023098"/>
    </source>
</evidence>